<evidence type="ECO:0000313" key="8">
    <source>
        <dbReference type="Proteomes" id="UP000187209"/>
    </source>
</evidence>
<feature type="binding site" evidence="4">
    <location>
        <position position="56"/>
    </location>
    <ligand>
        <name>ATP</name>
        <dbReference type="ChEBI" id="CHEBI:30616"/>
    </ligand>
</feature>
<protein>
    <recommendedName>
        <fullName evidence="6">Protein kinase domain-containing protein</fullName>
    </recommendedName>
</protein>
<dbReference type="PROSITE" id="PS50011">
    <property type="entry name" value="PROTEIN_KINASE_DOM"/>
    <property type="match status" value="1"/>
</dbReference>
<evidence type="ECO:0000259" key="6">
    <source>
        <dbReference type="PROSITE" id="PS50011"/>
    </source>
</evidence>
<dbReference type="InterPro" id="IPR000719">
    <property type="entry name" value="Prot_kinase_dom"/>
</dbReference>
<evidence type="ECO:0000313" key="7">
    <source>
        <dbReference type="EMBL" id="OMJ86002.1"/>
    </source>
</evidence>
<dbReference type="InterPro" id="IPR008271">
    <property type="entry name" value="Ser/Thr_kinase_AS"/>
</dbReference>
<keyword evidence="5" id="KW-0808">Transferase</keyword>
<evidence type="ECO:0000256" key="1">
    <source>
        <dbReference type="ARBA" id="ARBA00011245"/>
    </source>
</evidence>
<dbReference type="InterPro" id="IPR011009">
    <property type="entry name" value="Kinase-like_dom_sf"/>
</dbReference>
<dbReference type="PANTHER" id="PTHR24346:SF77">
    <property type="entry name" value="SERINE THREONINE PROTEIN KINASE"/>
    <property type="match status" value="1"/>
</dbReference>
<dbReference type="Gene3D" id="1.10.510.10">
    <property type="entry name" value="Transferase(Phosphotransferase) domain 1"/>
    <property type="match status" value="1"/>
</dbReference>
<comment type="caution">
    <text evidence="7">The sequence shown here is derived from an EMBL/GenBank/DDBJ whole genome shotgun (WGS) entry which is preliminary data.</text>
</comment>
<organism evidence="7 8">
    <name type="scientific">Stentor coeruleus</name>
    <dbReference type="NCBI Taxonomy" id="5963"/>
    <lineage>
        <taxon>Eukaryota</taxon>
        <taxon>Sar</taxon>
        <taxon>Alveolata</taxon>
        <taxon>Ciliophora</taxon>
        <taxon>Postciliodesmatophora</taxon>
        <taxon>Heterotrichea</taxon>
        <taxon>Heterotrichida</taxon>
        <taxon>Stentoridae</taxon>
        <taxon>Stentor</taxon>
    </lineage>
</organism>
<name>A0A1R2CAI1_9CILI</name>
<dbReference type="GO" id="GO:0005524">
    <property type="term" value="F:ATP binding"/>
    <property type="evidence" value="ECO:0007669"/>
    <property type="project" value="UniProtKB-UniRule"/>
</dbReference>
<evidence type="ECO:0000256" key="4">
    <source>
        <dbReference type="PROSITE-ProRule" id="PRU10141"/>
    </source>
</evidence>
<keyword evidence="3 4" id="KW-0067">ATP-binding</keyword>
<evidence type="ECO:0000256" key="3">
    <source>
        <dbReference type="ARBA" id="ARBA00022840"/>
    </source>
</evidence>
<keyword evidence="5" id="KW-0418">Kinase</keyword>
<keyword evidence="8" id="KW-1185">Reference proteome</keyword>
<dbReference type="AlphaFoldDB" id="A0A1R2CAI1"/>
<dbReference type="PROSITE" id="PS00108">
    <property type="entry name" value="PROTEIN_KINASE_ST"/>
    <property type="match status" value="1"/>
</dbReference>
<dbReference type="OrthoDB" id="68483at2759"/>
<dbReference type="GO" id="GO:0035556">
    <property type="term" value="P:intracellular signal transduction"/>
    <property type="evidence" value="ECO:0007669"/>
    <property type="project" value="TreeGrafter"/>
</dbReference>
<dbReference type="Gene3D" id="3.30.200.20">
    <property type="entry name" value="Phosphorylase Kinase, domain 1"/>
    <property type="match status" value="1"/>
</dbReference>
<comment type="subunit">
    <text evidence="1">Monomer.</text>
</comment>
<keyword evidence="2 4" id="KW-0547">Nucleotide-binding</keyword>
<keyword evidence="5" id="KW-0723">Serine/threonine-protein kinase</keyword>
<proteinExistence type="inferred from homology"/>
<accession>A0A1R2CAI1</accession>
<evidence type="ECO:0000256" key="2">
    <source>
        <dbReference type="ARBA" id="ARBA00022741"/>
    </source>
</evidence>
<dbReference type="Proteomes" id="UP000187209">
    <property type="component" value="Unassembled WGS sequence"/>
</dbReference>
<dbReference type="SUPFAM" id="SSF56112">
    <property type="entry name" value="Protein kinase-like (PK-like)"/>
    <property type="match status" value="1"/>
</dbReference>
<reference evidence="7 8" key="1">
    <citation type="submission" date="2016-11" db="EMBL/GenBank/DDBJ databases">
        <title>The macronuclear genome of Stentor coeruleus: a giant cell with tiny introns.</title>
        <authorList>
            <person name="Slabodnick M."/>
            <person name="Ruby J.G."/>
            <person name="Reiff S.B."/>
            <person name="Swart E.C."/>
            <person name="Gosai S."/>
            <person name="Prabakaran S."/>
            <person name="Witkowska E."/>
            <person name="Larue G.E."/>
            <person name="Fisher S."/>
            <person name="Freeman R.M."/>
            <person name="Gunawardena J."/>
            <person name="Chu W."/>
            <person name="Stover N.A."/>
            <person name="Gregory B.D."/>
            <person name="Nowacki M."/>
            <person name="Derisi J."/>
            <person name="Roy S.W."/>
            <person name="Marshall W.F."/>
            <person name="Sood P."/>
        </authorList>
    </citation>
    <scope>NUCLEOTIDE SEQUENCE [LARGE SCALE GENOMIC DNA]</scope>
    <source>
        <strain evidence="7">WM001</strain>
    </source>
</reference>
<dbReference type="PROSITE" id="PS00107">
    <property type="entry name" value="PROTEIN_KINASE_ATP"/>
    <property type="match status" value="1"/>
</dbReference>
<dbReference type="InterPro" id="IPR017441">
    <property type="entry name" value="Protein_kinase_ATP_BS"/>
</dbReference>
<feature type="domain" description="Protein kinase" evidence="6">
    <location>
        <begin position="29"/>
        <end position="307"/>
    </location>
</feature>
<dbReference type="SMART" id="SM00220">
    <property type="entry name" value="S_TKc"/>
    <property type="match status" value="1"/>
</dbReference>
<dbReference type="EMBL" id="MPUH01000219">
    <property type="protein sequence ID" value="OMJ86002.1"/>
    <property type="molecule type" value="Genomic_DNA"/>
</dbReference>
<dbReference type="CDD" id="cd14008">
    <property type="entry name" value="STKc_LKB1_CaMKK"/>
    <property type="match status" value="1"/>
</dbReference>
<dbReference type="GO" id="GO:0004674">
    <property type="term" value="F:protein serine/threonine kinase activity"/>
    <property type="evidence" value="ECO:0007669"/>
    <property type="project" value="UniProtKB-KW"/>
</dbReference>
<comment type="similarity">
    <text evidence="5">Belongs to the protein kinase superfamily.</text>
</comment>
<gene>
    <name evidence="7" type="ORF">SteCoe_12570</name>
</gene>
<sequence>MEDDLKSPIITSNLIVGLDKDGNTMVNQYTILRKIGEGSYGKVKLCTHGGHYFAVKVINKALLRKKREIHRNNEGKVIIRNALDDIVHEIAIMKKLKHQNIVKLREVIDDEESDKLYMIMVYCQKGSLLEWDDDSQSFYSPWNNNADIPENLIRKIFRDTVCGLEYLHYHNIIHRDLKPQNIMLTDRWQVKIADFGQSTIFEGNDRQSKTIGTFHFFPPECCGSGPRGFSGKAADIWALGIILYALVYKKLPFQADSVADIFENILSFRLEFNPHFDDELENLLRRLLDKNPETRIKLFEVLQDPWLNRNSFPLSPTRYEEIVITNEELSHAVKSIANVALAKLYGRKWKSMSIPKNDKILE</sequence>
<dbReference type="PIRSF" id="PIRSF000654">
    <property type="entry name" value="Integrin-linked_kinase"/>
    <property type="match status" value="1"/>
</dbReference>
<dbReference type="PANTHER" id="PTHR24346">
    <property type="entry name" value="MAP/MICROTUBULE AFFINITY-REGULATING KINASE"/>
    <property type="match status" value="1"/>
</dbReference>
<dbReference type="FunFam" id="1.10.510.10:FF:000571">
    <property type="entry name" value="Maternal embryonic leucine zipper kinase"/>
    <property type="match status" value="1"/>
</dbReference>
<dbReference type="Pfam" id="PF00069">
    <property type="entry name" value="Pkinase"/>
    <property type="match status" value="1"/>
</dbReference>
<dbReference type="GO" id="GO:0005737">
    <property type="term" value="C:cytoplasm"/>
    <property type="evidence" value="ECO:0007669"/>
    <property type="project" value="TreeGrafter"/>
</dbReference>
<evidence type="ECO:0000256" key="5">
    <source>
        <dbReference type="RuleBase" id="RU000304"/>
    </source>
</evidence>